<feature type="domain" description="S-adenosyl-l-methionine hydroxide adenosyltransferase C-terminal" evidence="4">
    <location>
        <begin position="179"/>
        <end position="262"/>
    </location>
</feature>
<accession>A0A6J6EEZ5</accession>
<dbReference type="InterPro" id="IPR023228">
    <property type="entry name" value="SAM_OH_AdoTrfase_N_sf"/>
</dbReference>
<evidence type="ECO:0000256" key="1">
    <source>
        <dbReference type="ARBA" id="ARBA00022691"/>
    </source>
</evidence>
<dbReference type="EMBL" id="CAEZTG010000148">
    <property type="protein sequence ID" value="CAB4574932.1"/>
    <property type="molecule type" value="Genomic_DNA"/>
</dbReference>
<dbReference type="InterPro" id="IPR002747">
    <property type="entry name" value="SAM_OH_AdoTrfase"/>
</dbReference>
<evidence type="ECO:0000256" key="2">
    <source>
        <dbReference type="ARBA" id="ARBA00024035"/>
    </source>
</evidence>
<dbReference type="InterPro" id="IPR046469">
    <property type="entry name" value="SAM_HAT_N"/>
</dbReference>
<dbReference type="PANTHER" id="PTHR35092">
    <property type="entry name" value="CHLORINASE MJ1651"/>
    <property type="match status" value="1"/>
</dbReference>
<dbReference type="Pfam" id="PF20257">
    <property type="entry name" value="SAM_HAT_C"/>
    <property type="match status" value="1"/>
</dbReference>
<feature type="domain" description="S-adenosyl-l-methionine hydroxide adenosyltransferase N-terminal" evidence="3">
    <location>
        <begin position="7"/>
        <end position="154"/>
    </location>
</feature>
<dbReference type="InterPro" id="IPR046470">
    <property type="entry name" value="SAM_HAT_C"/>
</dbReference>
<dbReference type="SUPFAM" id="SSF101852">
    <property type="entry name" value="Bacterial fluorinating enzyme, C-terminal domain"/>
    <property type="match status" value="1"/>
</dbReference>
<evidence type="ECO:0000313" key="5">
    <source>
        <dbReference type="EMBL" id="CAB4574932.1"/>
    </source>
</evidence>
<sequence>MPRYDTVSFLSDYGRVDEFVGVVHSVIRSIAPEVRVIDITHDIPVYDVRAGGLALVRAANYLAPGVVVAVIDPTVGTPRRPIAVEIGGGSSVLVGPDNGVLAPVVQLCGGADRAVEIVNPDYRFTTEPGTFDGRDVFAPAAAHLCNGVDLSELGPAIDPISLFPAMIPLTREEEGRLHAEVLWVDHYGNAQLNVDPDELEAFDETIRLVMDDGSRIARRVGTFADLDPNEIGLIVDSYGLVAIVLDKHSAAEELGLSSTSAVTFEQFDETRPPSIITPVQLGQRRT</sequence>
<comment type="similarity">
    <text evidence="2">Belongs to the SAM hydrolase / SAM-dependent halogenase family.</text>
</comment>
<reference evidence="5" key="1">
    <citation type="submission" date="2020-05" db="EMBL/GenBank/DDBJ databases">
        <authorList>
            <person name="Chiriac C."/>
            <person name="Salcher M."/>
            <person name="Ghai R."/>
            <person name="Kavagutti S V."/>
        </authorList>
    </citation>
    <scope>NUCLEOTIDE SEQUENCE</scope>
</reference>
<dbReference type="AlphaFoldDB" id="A0A6J6EEZ5"/>
<keyword evidence="1" id="KW-0949">S-adenosyl-L-methionine</keyword>
<dbReference type="PANTHER" id="PTHR35092:SF1">
    <property type="entry name" value="CHLORINASE MJ1651"/>
    <property type="match status" value="1"/>
</dbReference>
<proteinExistence type="inferred from homology"/>
<dbReference type="Pfam" id="PF01887">
    <property type="entry name" value="SAM_HAT_N"/>
    <property type="match status" value="1"/>
</dbReference>
<name>A0A6J6EEZ5_9ZZZZ</name>
<dbReference type="InterPro" id="IPR023227">
    <property type="entry name" value="SAM_OH_AdoTrfase_C_sf"/>
</dbReference>
<dbReference type="SUPFAM" id="SSF102522">
    <property type="entry name" value="Bacterial fluorinating enzyme, N-terminal domain"/>
    <property type="match status" value="1"/>
</dbReference>
<evidence type="ECO:0000259" key="4">
    <source>
        <dbReference type="Pfam" id="PF20257"/>
    </source>
</evidence>
<protein>
    <submittedName>
        <fullName evidence="5">Unannotated protein</fullName>
    </submittedName>
</protein>
<evidence type="ECO:0000259" key="3">
    <source>
        <dbReference type="Pfam" id="PF01887"/>
    </source>
</evidence>
<gene>
    <name evidence="5" type="ORF">UFOPK1603_01394</name>
</gene>
<dbReference type="PIRSF" id="PIRSF006779">
    <property type="entry name" value="UCP006779"/>
    <property type="match status" value="1"/>
</dbReference>
<organism evidence="5">
    <name type="scientific">freshwater metagenome</name>
    <dbReference type="NCBI Taxonomy" id="449393"/>
    <lineage>
        <taxon>unclassified sequences</taxon>
        <taxon>metagenomes</taxon>
        <taxon>ecological metagenomes</taxon>
    </lineage>
</organism>
<dbReference type="Gene3D" id="2.40.30.90">
    <property type="entry name" value="Bacterial fluorinating enzyme like"/>
    <property type="match status" value="1"/>
</dbReference>
<dbReference type="Gene3D" id="3.40.50.10790">
    <property type="entry name" value="S-adenosyl-l-methionine hydroxide adenosyltransferase, N-terminal"/>
    <property type="match status" value="1"/>
</dbReference>